<feature type="compositionally biased region" description="Acidic residues" evidence="20">
    <location>
        <begin position="228"/>
        <end position="250"/>
    </location>
</feature>
<keyword evidence="6 21" id="KW-0812">Transmembrane</keyword>
<keyword evidence="14" id="KW-0007">Acetylation</keyword>
<feature type="transmembrane region" description="Helical" evidence="21">
    <location>
        <begin position="370"/>
        <end position="396"/>
    </location>
</feature>
<feature type="transmembrane region" description="Helical" evidence="21">
    <location>
        <begin position="482"/>
        <end position="501"/>
    </location>
</feature>
<dbReference type="GO" id="GO:0005789">
    <property type="term" value="C:endoplasmic reticulum membrane"/>
    <property type="evidence" value="ECO:0007669"/>
    <property type="project" value="UniProtKB-SubCell"/>
</dbReference>
<evidence type="ECO:0000256" key="18">
    <source>
        <dbReference type="ARBA" id="ARBA00082010"/>
    </source>
</evidence>
<accession>A0AAD7SFG6</accession>
<dbReference type="GO" id="GO:0008270">
    <property type="term" value="F:zinc ion binding"/>
    <property type="evidence" value="ECO:0007669"/>
    <property type="project" value="UniProtKB-KW"/>
</dbReference>
<dbReference type="InterPro" id="IPR036770">
    <property type="entry name" value="Ankyrin_rpt-contain_sf"/>
</dbReference>
<feature type="transmembrane region" description="Helical" evidence="21">
    <location>
        <begin position="834"/>
        <end position="853"/>
    </location>
</feature>
<feature type="compositionally biased region" description="Low complexity" evidence="20">
    <location>
        <begin position="567"/>
        <end position="579"/>
    </location>
</feature>
<keyword evidence="24" id="KW-1185">Reference proteome</keyword>
<comment type="subunit">
    <text evidence="16">Interacts with DIO2. Interacts with SQLE.</text>
</comment>
<dbReference type="Gene3D" id="1.25.40.20">
    <property type="entry name" value="Ankyrin repeat-containing domain"/>
    <property type="match status" value="1"/>
</dbReference>
<evidence type="ECO:0000313" key="23">
    <source>
        <dbReference type="EMBL" id="KAJ8401485.1"/>
    </source>
</evidence>
<feature type="compositionally biased region" description="Polar residues" evidence="20">
    <location>
        <begin position="995"/>
        <end position="1005"/>
    </location>
</feature>
<feature type="transmembrane region" description="Helical" evidence="21">
    <location>
        <begin position="334"/>
        <end position="358"/>
    </location>
</feature>
<dbReference type="PROSITE" id="PS51292">
    <property type="entry name" value="ZF_RING_CH"/>
    <property type="match status" value="1"/>
</dbReference>
<evidence type="ECO:0000313" key="24">
    <source>
        <dbReference type="Proteomes" id="UP001221898"/>
    </source>
</evidence>
<evidence type="ECO:0000259" key="22">
    <source>
        <dbReference type="PROSITE" id="PS51292"/>
    </source>
</evidence>
<feature type="domain" description="RING-CH-type" evidence="22">
    <location>
        <begin position="2"/>
        <end position="63"/>
    </location>
</feature>
<keyword evidence="9" id="KW-0833">Ubl conjugation pathway</keyword>
<organism evidence="23 24">
    <name type="scientific">Aldrovandia affinis</name>
    <dbReference type="NCBI Taxonomy" id="143900"/>
    <lineage>
        <taxon>Eukaryota</taxon>
        <taxon>Metazoa</taxon>
        <taxon>Chordata</taxon>
        <taxon>Craniata</taxon>
        <taxon>Vertebrata</taxon>
        <taxon>Euteleostomi</taxon>
        <taxon>Actinopterygii</taxon>
        <taxon>Neopterygii</taxon>
        <taxon>Teleostei</taxon>
        <taxon>Notacanthiformes</taxon>
        <taxon>Halosauridae</taxon>
        <taxon>Aldrovandia</taxon>
    </lineage>
</organism>
<dbReference type="GO" id="GO:0036503">
    <property type="term" value="P:ERAD pathway"/>
    <property type="evidence" value="ECO:0007669"/>
    <property type="project" value="TreeGrafter"/>
</dbReference>
<evidence type="ECO:0000256" key="16">
    <source>
        <dbReference type="ARBA" id="ARBA00064724"/>
    </source>
</evidence>
<dbReference type="Pfam" id="PF12906">
    <property type="entry name" value="RINGv"/>
    <property type="match status" value="1"/>
</dbReference>
<dbReference type="InterPro" id="IPR013083">
    <property type="entry name" value="Znf_RING/FYVE/PHD"/>
</dbReference>
<feature type="compositionally biased region" description="Acidic residues" evidence="20">
    <location>
        <begin position="1010"/>
        <end position="1035"/>
    </location>
</feature>
<keyword evidence="11" id="KW-0862">Zinc</keyword>
<keyword evidence="8" id="KW-0863">Zinc-finger</keyword>
<dbReference type="PANTHER" id="PTHR13145:SF0">
    <property type="entry name" value="E3 UBIQUITIN-PROTEIN LIGASE MARCHF6"/>
    <property type="match status" value="1"/>
</dbReference>
<dbReference type="EMBL" id="JAINUG010000070">
    <property type="protein sequence ID" value="KAJ8401485.1"/>
    <property type="molecule type" value="Genomic_DNA"/>
</dbReference>
<feature type="transmembrane region" description="Helical" evidence="21">
    <location>
        <begin position="749"/>
        <end position="771"/>
    </location>
</feature>
<comment type="subcellular location">
    <subcellularLocation>
        <location evidence="2">Endoplasmic reticulum membrane</location>
        <topology evidence="2">Multi-pass membrane protein</topology>
    </subcellularLocation>
</comment>
<feature type="transmembrane region" description="Helical" evidence="21">
    <location>
        <begin position="102"/>
        <end position="128"/>
    </location>
</feature>
<dbReference type="SMART" id="SM00744">
    <property type="entry name" value="RINGv"/>
    <property type="match status" value="1"/>
</dbReference>
<evidence type="ECO:0000256" key="4">
    <source>
        <dbReference type="ARBA" id="ARBA00012483"/>
    </source>
</evidence>
<feature type="transmembrane region" description="Helical" evidence="21">
    <location>
        <begin position="706"/>
        <end position="729"/>
    </location>
</feature>
<keyword evidence="15 21" id="KW-0472">Membrane</keyword>
<dbReference type="GO" id="GO:0061630">
    <property type="term" value="F:ubiquitin protein ligase activity"/>
    <property type="evidence" value="ECO:0007669"/>
    <property type="project" value="UniProtKB-EC"/>
</dbReference>
<evidence type="ECO:0000256" key="7">
    <source>
        <dbReference type="ARBA" id="ARBA00022723"/>
    </source>
</evidence>
<feature type="region of interest" description="Disordered" evidence="20">
    <location>
        <begin position="560"/>
        <end position="579"/>
    </location>
</feature>
<keyword evidence="7" id="KW-0479">Metal-binding</keyword>
<evidence type="ECO:0000256" key="13">
    <source>
        <dbReference type="ARBA" id="ARBA00022989"/>
    </source>
</evidence>
<evidence type="ECO:0000256" key="6">
    <source>
        <dbReference type="ARBA" id="ARBA00022692"/>
    </source>
</evidence>
<evidence type="ECO:0000256" key="14">
    <source>
        <dbReference type="ARBA" id="ARBA00022990"/>
    </source>
</evidence>
<dbReference type="SUPFAM" id="SSF48403">
    <property type="entry name" value="Ankyrin repeat"/>
    <property type="match status" value="1"/>
</dbReference>
<dbReference type="FunFam" id="3.30.40.10:FF:000096">
    <property type="entry name" value="E3 ubiquitin-protein ligase MARCH6"/>
    <property type="match status" value="1"/>
</dbReference>
<dbReference type="CDD" id="cd16702">
    <property type="entry name" value="RING_CH-C4HC3_MARCH6"/>
    <property type="match status" value="1"/>
</dbReference>
<dbReference type="Gene3D" id="3.30.40.10">
    <property type="entry name" value="Zinc/RING finger domain, C3HC4 (zinc finger)"/>
    <property type="match status" value="1"/>
</dbReference>
<comment type="catalytic activity">
    <reaction evidence="1">
        <text>S-ubiquitinyl-[E2 ubiquitin-conjugating enzyme]-L-cysteine + [acceptor protein]-L-lysine = [E2 ubiquitin-conjugating enzyme]-L-cysteine + N(6)-ubiquitinyl-[acceptor protein]-L-lysine.</text>
        <dbReference type="EC" id="2.3.2.27"/>
    </reaction>
</comment>
<keyword evidence="10" id="KW-0256">Endoplasmic reticulum</keyword>
<evidence type="ECO:0000256" key="12">
    <source>
        <dbReference type="ARBA" id="ARBA00022843"/>
    </source>
</evidence>
<comment type="pathway">
    <text evidence="3">Protein modification; protein ubiquitination.</text>
</comment>
<keyword evidence="5" id="KW-0808">Transferase</keyword>
<evidence type="ECO:0000256" key="9">
    <source>
        <dbReference type="ARBA" id="ARBA00022786"/>
    </source>
</evidence>
<proteinExistence type="predicted"/>
<dbReference type="Proteomes" id="UP001221898">
    <property type="component" value="Unassembled WGS sequence"/>
</dbReference>
<dbReference type="InterPro" id="IPR056521">
    <property type="entry name" value="MARCHF6-like_C"/>
</dbReference>
<keyword evidence="13 21" id="KW-1133">Transmembrane helix</keyword>
<reference evidence="23" key="1">
    <citation type="journal article" date="2023" name="Science">
        <title>Genome structures resolve the early diversification of teleost fishes.</title>
        <authorList>
            <person name="Parey E."/>
            <person name="Louis A."/>
            <person name="Montfort J."/>
            <person name="Bouchez O."/>
            <person name="Roques C."/>
            <person name="Iampietro C."/>
            <person name="Lluch J."/>
            <person name="Castinel A."/>
            <person name="Donnadieu C."/>
            <person name="Desvignes T."/>
            <person name="Floi Bucao C."/>
            <person name="Jouanno E."/>
            <person name="Wen M."/>
            <person name="Mejri S."/>
            <person name="Dirks R."/>
            <person name="Jansen H."/>
            <person name="Henkel C."/>
            <person name="Chen W.J."/>
            <person name="Zahm M."/>
            <person name="Cabau C."/>
            <person name="Klopp C."/>
            <person name="Thompson A.W."/>
            <person name="Robinson-Rechavi M."/>
            <person name="Braasch I."/>
            <person name="Lecointre G."/>
            <person name="Bobe J."/>
            <person name="Postlethwait J.H."/>
            <person name="Berthelot C."/>
            <person name="Roest Crollius H."/>
            <person name="Guiguen Y."/>
        </authorList>
    </citation>
    <scope>NUCLEOTIDE SEQUENCE</scope>
    <source>
        <strain evidence="23">NC1722</strain>
    </source>
</reference>
<evidence type="ECO:0000256" key="5">
    <source>
        <dbReference type="ARBA" id="ARBA00022679"/>
    </source>
</evidence>
<feature type="region of interest" description="Disordered" evidence="20">
    <location>
        <begin position="183"/>
        <end position="261"/>
    </location>
</feature>
<feature type="region of interest" description="Disordered" evidence="20">
    <location>
        <begin position="986"/>
        <end position="1035"/>
    </location>
</feature>
<evidence type="ECO:0000256" key="1">
    <source>
        <dbReference type="ARBA" id="ARBA00000900"/>
    </source>
</evidence>
<feature type="transmembrane region" description="Helical" evidence="21">
    <location>
        <begin position="292"/>
        <end position="314"/>
    </location>
</feature>
<evidence type="ECO:0000256" key="20">
    <source>
        <dbReference type="SAM" id="MobiDB-lite"/>
    </source>
</evidence>
<keyword evidence="12" id="KW-0832">Ubl conjugation</keyword>
<gene>
    <name evidence="23" type="ORF">AAFF_G00384040</name>
</gene>
<feature type="transmembrane region" description="Helical" evidence="21">
    <location>
        <begin position="424"/>
        <end position="444"/>
    </location>
</feature>
<evidence type="ECO:0000256" key="15">
    <source>
        <dbReference type="ARBA" id="ARBA00023136"/>
    </source>
</evidence>
<evidence type="ECO:0000256" key="21">
    <source>
        <dbReference type="SAM" id="Phobius"/>
    </source>
</evidence>
<sequence length="1748" mass="196149">MDTAEEADICRVCRSEGTPDKPLYHPCVCTGSIKFIHQECLVQWLKHSRKEYCELCKHRFAFMPIYSPDMPSRLPVQDIFAGLVTSIGTAIRYWFHYTLVAFAWLGVVPLTACRIYKCLFTGSVSSLLTLPLDMLSTENLLADCLQGCFVVTCTLCAFISLVWLREQIVHGGAPQWLEQNLQQPANAAGQADEVPVAEGGGGENQPPPPPADPPAENEPAEAPNVQPDPEDVDVEAENEEEDDAGVEDAAEGNNGGQEDMNWNALEWDRAAEELTWERMLGLDGSLVFLEHVFWVVSLNTLFILLFAFCPYHIGHFSVLGFGFEEYVQASHFEGLITTMVGYVLLALALILCHGLAALLRFQRSRRLLGVCYIVVKVSLLVVVEIGVFPLICGWWLDICSLEMFDASLKDRELSFQSAPGTTMFLHWLVGMVYVFYFASFILLLREVLRPGVLWFLRNLNDPDFNPVQEMIHLPIYRHLRRFILSVVVFGSIVLLMLWLPIRIIKLILPSFLPYNVMLYSDAPVSELGHTRQWLKGLVRAWTVTAGYLLDLHSYLLGDQEESDNNGHQPANHNAQARNNNNAAPAAGEGLHAAHQAILQQGGPVGFQPYLRPMRFPFRIVLLIGFMCVTLLLASLVCLTLPVFTGRWLMSFWTGSAKIHELYTAACGLYVCWLSIRAITVMLAWMPQGRRVILLKVQEWTLMIVKTLIVAVMLAGVIPLLLGLLFDLVIVAPLRVPLDQTPLFYPWQDWALGVLHAKIIAAITLMGPQWWLKTVIEQVYANGIRNIDLHFIICKLAAPVMVMLLLSLCVPYVIAGGVVPVVGVTVEMQNLVHRRIYPFLLMVVVLMGILTFQLRQFKRLYEHIKNDNVEILYLQLVKGEFTLFQSRWAQRSQYSIGGPGAFNGGYATMRRHGGAVDSAVASQQEGLGEILPASLPFPLGRTANCHPRTGLPARAGLAQLGIELPLQASAFTLSGLTPTEVQFATQIDSRDGGGSSSVKLNQVNPKSSSEGEAESEEPDEYLGSCDLDEDDDDDDDDVYQEFEEYEDFSELPDGGSIASDDSFYPPDDTFAYVRPPTPESPAPITFFQACCNNNAIIVKIMIRQGVTEEEVKETDRNNRPATYSYGTSHYDQAVMMATDRLLQDGTRLAIGSDSAVLTECGRSFHQRGTRTEKRRDREDRLPGAWRDGAVSLPAEAERRGLGGVRVIAAIWLEEHSWLSRVTPRLLADWDGDTMEPSTVIDASIIGEPFAGRKSSSVFPRFSFRWWVDIHVEMSARHAEIRAGTWSGLIAACYQGYVDVVIALAQCPYVDVNWQDNEGNTALITASQAGHIMISNYLLNYFPGLEIERRNCHGFTAMMKAAMQGRADCVRALMLAGTWFFATVIVSPDRRQHLAVHLRGGGGDLEARDYGRKLTPRQWALFTGRYETARLMLRLMAQPCAEQFCDSYQLGWPALPEMVAKAREPRSCARKVSEKVCGMFSFSFALKTDPQEDGVLDHMVRMTTGLASPFVAVACRTVCPGSPPCLGKRRFAVQEILRRQRVEELKTLGPERLNNYKRLFQNSRVMLVPRKQERRTSLQPQIVREVAATAVDTALALRRSSLLPLHMMRRSSVRPGMVMPKVRVCKAPTPTYQPEEPGRRKSSAKDAQLLQVPKWRYKELREERRQREELERMRMDAFARRHLSFLRTIIYVNKEEQRSQHRPLRDTTGHSTEMGISDPALSVERNLIRDLGQTETDSHKPGRRAGQLPV</sequence>
<dbReference type="InterPro" id="IPR002110">
    <property type="entry name" value="Ankyrin_rpt"/>
</dbReference>
<feature type="region of interest" description="Disordered" evidence="20">
    <location>
        <begin position="1694"/>
        <end position="1748"/>
    </location>
</feature>
<name>A0AAD7SFG6_9TELE</name>
<evidence type="ECO:0000256" key="3">
    <source>
        <dbReference type="ARBA" id="ARBA00004906"/>
    </source>
</evidence>
<dbReference type="Pfam" id="PF12796">
    <property type="entry name" value="Ank_2"/>
    <property type="match status" value="1"/>
</dbReference>
<evidence type="ECO:0000256" key="2">
    <source>
        <dbReference type="ARBA" id="ARBA00004477"/>
    </source>
</evidence>
<dbReference type="Pfam" id="PF23113">
    <property type="entry name" value="MARCHF6_C"/>
    <property type="match status" value="1"/>
</dbReference>
<evidence type="ECO:0000256" key="19">
    <source>
        <dbReference type="ARBA" id="ARBA00083917"/>
    </source>
</evidence>
<evidence type="ECO:0000256" key="10">
    <source>
        <dbReference type="ARBA" id="ARBA00022824"/>
    </source>
</evidence>
<dbReference type="PANTHER" id="PTHR13145">
    <property type="entry name" value="SSM4 PROTEIN"/>
    <property type="match status" value="1"/>
</dbReference>
<comment type="caution">
    <text evidence="23">The sequence shown here is derived from an EMBL/GenBank/DDBJ whole genome shotgun (WGS) entry which is preliminary data.</text>
</comment>
<evidence type="ECO:0000256" key="11">
    <source>
        <dbReference type="ARBA" id="ARBA00022833"/>
    </source>
</evidence>
<feature type="transmembrane region" description="Helical" evidence="21">
    <location>
        <begin position="619"/>
        <end position="641"/>
    </location>
</feature>
<feature type="compositionally biased region" description="Basic and acidic residues" evidence="20">
    <location>
        <begin position="1694"/>
        <end position="1706"/>
    </location>
</feature>
<feature type="transmembrane region" description="Helical" evidence="21">
    <location>
        <begin position="661"/>
        <end position="685"/>
    </location>
</feature>
<evidence type="ECO:0000256" key="17">
    <source>
        <dbReference type="ARBA" id="ARBA00069012"/>
    </source>
</evidence>
<evidence type="ECO:0000256" key="8">
    <source>
        <dbReference type="ARBA" id="ARBA00022771"/>
    </source>
</evidence>
<dbReference type="EC" id="2.3.2.27" evidence="4"/>
<feature type="transmembrane region" description="Helical" evidence="21">
    <location>
        <begin position="140"/>
        <end position="164"/>
    </location>
</feature>
<dbReference type="InterPro" id="IPR011016">
    <property type="entry name" value="Znf_RING-CH"/>
</dbReference>
<dbReference type="SMART" id="SM00248">
    <property type="entry name" value="ANK"/>
    <property type="match status" value="4"/>
</dbReference>
<dbReference type="SUPFAM" id="SSF57850">
    <property type="entry name" value="RING/U-box"/>
    <property type="match status" value="1"/>
</dbReference>
<protein>
    <recommendedName>
        <fullName evidence="17">E3 ubiquitin-protein ligase MARCHF6</fullName>
        <ecNumber evidence="4">2.3.2.27</ecNumber>
    </recommendedName>
    <alternativeName>
        <fullName evidence="19">Membrane-associated RING finger protein 6</fullName>
    </alternativeName>
    <alternativeName>
        <fullName evidence="18">Membrane-associated RING-CH protein VI</fullName>
    </alternativeName>
</protein>
<feature type="transmembrane region" description="Helical" evidence="21">
    <location>
        <begin position="791"/>
        <end position="814"/>
    </location>
</feature>